<feature type="compositionally biased region" description="Polar residues" evidence="1">
    <location>
        <begin position="1"/>
        <end position="12"/>
    </location>
</feature>
<feature type="compositionally biased region" description="Basic and acidic residues" evidence="1">
    <location>
        <begin position="13"/>
        <end position="22"/>
    </location>
</feature>
<feature type="region of interest" description="Disordered" evidence="1">
    <location>
        <begin position="1"/>
        <end position="22"/>
    </location>
</feature>
<keyword evidence="3" id="KW-1185">Reference proteome</keyword>
<gene>
    <name evidence="2" type="ORF">E5288_WYG020383</name>
</gene>
<evidence type="ECO:0000256" key="1">
    <source>
        <dbReference type="SAM" id="MobiDB-lite"/>
    </source>
</evidence>
<proteinExistence type="predicted"/>
<organism evidence="2 3">
    <name type="scientific">Bos mutus</name>
    <name type="common">wild yak</name>
    <dbReference type="NCBI Taxonomy" id="72004"/>
    <lineage>
        <taxon>Eukaryota</taxon>
        <taxon>Metazoa</taxon>
        <taxon>Chordata</taxon>
        <taxon>Craniata</taxon>
        <taxon>Vertebrata</taxon>
        <taxon>Euteleostomi</taxon>
        <taxon>Mammalia</taxon>
        <taxon>Eutheria</taxon>
        <taxon>Laurasiatheria</taxon>
        <taxon>Artiodactyla</taxon>
        <taxon>Ruminantia</taxon>
        <taxon>Pecora</taxon>
        <taxon>Bovidae</taxon>
        <taxon>Bovinae</taxon>
        <taxon>Bos</taxon>
    </lineage>
</organism>
<protein>
    <submittedName>
        <fullName evidence="2">Uncharacterized protein</fullName>
    </submittedName>
</protein>
<dbReference type="EMBL" id="VBQZ03000080">
    <property type="protein sequence ID" value="MXQ92253.1"/>
    <property type="molecule type" value="Genomic_DNA"/>
</dbReference>
<name>A0A6B0RYH2_9CETA</name>
<reference evidence="2" key="1">
    <citation type="submission" date="2019-10" db="EMBL/GenBank/DDBJ databases">
        <title>The sequence and de novo assembly of the wild yak genome.</title>
        <authorList>
            <person name="Liu Y."/>
        </authorList>
    </citation>
    <scope>NUCLEOTIDE SEQUENCE [LARGE SCALE GENOMIC DNA]</scope>
    <source>
        <strain evidence="2">WY2019</strain>
    </source>
</reference>
<comment type="caution">
    <text evidence="2">The sequence shown here is derived from an EMBL/GenBank/DDBJ whole genome shotgun (WGS) entry which is preliminary data.</text>
</comment>
<evidence type="ECO:0000313" key="2">
    <source>
        <dbReference type="EMBL" id="MXQ92253.1"/>
    </source>
</evidence>
<dbReference type="Proteomes" id="UP000322234">
    <property type="component" value="Unassembled WGS sequence"/>
</dbReference>
<accession>A0A6B0RYH2</accession>
<sequence>MANSSATYSCHSSGERPPQEEPNRSAFCFWSGLIPDVGDRRCSNRILLLFLMECCSEIASKDGKVGMEALLAGYLPEGTPNPPTQVPIPLNKLPLHKSTILIPSRPLDPANAAFVLHTLTMADPSIHPALNPQISGKKVQDYQHLEQNTELDCSDKIILVPQGWDDIIIPVVIPELEQSGDPYLNE</sequence>
<dbReference type="AlphaFoldDB" id="A0A6B0RYH2"/>
<evidence type="ECO:0000313" key="3">
    <source>
        <dbReference type="Proteomes" id="UP000322234"/>
    </source>
</evidence>